<evidence type="ECO:0000313" key="4">
    <source>
        <dbReference type="Proteomes" id="UP000635565"/>
    </source>
</evidence>
<keyword evidence="2" id="KW-0408">Iron</keyword>
<comment type="similarity">
    <text evidence="1 2">Belongs to the cytochrome P450 family.</text>
</comment>
<dbReference type="CDD" id="cd20625">
    <property type="entry name" value="CYP164-like"/>
    <property type="match status" value="1"/>
</dbReference>
<evidence type="ECO:0000256" key="1">
    <source>
        <dbReference type="ARBA" id="ARBA00010617"/>
    </source>
</evidence>
<organism evidence="3 4">
    <name type="scientific">Dictyobacter formicarum</name>
    <dbReference type="NCBI Taxonomy" id="2778368"/>
    <lineage>
        <taxon>Bacteria</taxon>
        <taxon>Bacillati</taxon>
        <taxon>Chloroflexota</taxon>
        <taxon>Ktedonobacteria</taxon>
        <taxon>Ktedonobacterales</taxon>
        <taxon>Dictyobacteraceae</taxon>
        <taxon>Dictyobacter</taxon>
    </lineage>
</organism>
<dbReference type="Pfam" id="PF00067">
    <property type="entry name" value="p450"/>
    <property type="match status" value="1"/>
</dbReference>
<dbReference type="InterPro" id="IPR002397">
    <property type="entry name" value="Cyt_P450_B"/>
</dbReference>
<dbReference type="PANTHER" id="PTHR46696:SF1">
    <property type="entry name" value="CYTOCHROME P450 YJIB-RELATED"/>
    <property type="match status" value="1"/>
</dbReference>
<accession>A0ABQ3VTZ9</accession>
<reference evidence="3 4" key="1">
    <citation type="journal article" date="2021" name="Int. J. Syst. Evol. Microbiol.">
        <title>Reticulibacter mediterranei gen. nov., sp. nov., within the new family Reticulibacteraceae fam. nov., and Ktedonospora formicarum gen. nov., sp. nov., Ktedonobacter robiniae sp. nov., Dictyobacter formicarum sp. nov. and Dictyobacter arantiisoli sp. nov., belonging to the class Ktedonobacteria.</title>
        <authorList>
            <person name="Yabe S."/>
            <person name="Zheng Y."/>
            <person name="Wang C.M."/>
            <person name="Sakai Y."/>
            <person name="Abe K."/>
            <person name="Yokota A."/>
            <person name="Donadio S."/>
            <person name="Cavaletti L."/>
            <person name="Monciardini P."/>
        </authorList>
    </citation>
    <scope>NUCLEOTIDE SEQUENCE [LARGE SCALE GENOMIC DNA]</scope>
    <source>
        <strain evidence="3 4">SOSP1-9</strain>
    </source>
</reference>
<dbReference type="InterPro" id="IPR001128">
    <property type="entry name" value="Cyt_P450"/>
</dbReference>
<dbReference type="PRINTS" id="PR00359">
    <property type="entry name" value="BP450"/>
</dbReference>
<comment type="caution">
    <text evidence="3">The sequence shown here is derived from an EMBL/GenBank/DDBJ whole genome shotgun (WGS) entry which is preliminary data.</text>
</comment>
<dbReference type="PANTHER" id="PTHR46696">
    <property type="entry name" value="P450, PUTATIVE (EUROFUNG)-RELATED"/>
    <property type="match status" value="1"/>
</dbReference>
<dbReference type="RefSeq" id="WP_201366408.1">
    <property type="nucleotide sequence ID" value="NZ_BNJJ01000028.1"/>
</dbReference>
<evidence type="ECO:0000313" key="3">
    <source>
        <dbReference type="EMBL" id="GHO88863.1"/>
    </source>
</evidence>
<dbReference type="SUPFAM" id="SSF48264">
    <property type="entry name" value="Cytochrome P450"/>
    <property type="match status" value="1"/>
</dbReference>
<keyword evidence="2" id="KW-0560">Oxidoreductase</keyword>
<proteinExistence type="inferred from homology"/>
<dbReference type="Proteomes" id="UP000635565">
    <property type="component" value="Unassembled WGS sequence"/>
</dbReference>
<dbReference type="PROSITE" id="PS00086">
    <property type="entry name" value="CYTOCHROME_P450"/>
    <property type="match status" value="1"/>
</dbReference>
<dbReference type="InterPro" id="IPR036396">
    <property type="entry name" value="Cyt_P450_sf"/>
</dbReference>
<keyword evidence="2" id="KW-0503">Monooxygenase</keyword>
<name>A0ABQ3VTZ9_9CHLR</name>
<sequence>MQQKSDSSLSILNLLQPEYTLNPYLLYHQLREHDPVYWDQRFQSWVVTRHADVIAVLRDPRFTAKRAFQDAFWESEDFLAAFGQPVRVLNRQMLFLDHPDHTRLRSLVSGAFTPRVVENMRASIQHEVDTLLDDIMPKGGMEVIADLAYPLASTVIATLLGIPPEDHAKFVKWSDDYGALIDGNKSQIEHVICLLQSFSEFTNYFRKFVDQHKSDPQDDLMQAMINAEEQGGRLNEDELLGNFALLIAAGHITTAHLIGNGLLALLQNPEQFYQLKQNSDLISSAVMEFLRYDSPTQSTERIPIVDLEIAGKHIKKGQSVLLGLGAANHDPAQFPDPDHLDLSRTDNRHVAFGYGAHFCLGSPLARLEAELAFNTLLQRLIQPHIQLEKYEYTPSIAFHNLKYLHITFT</sequence>
<dbReference type="EMBL" id="BNJJ01000028">
    <property type="protein sequence ID" value="GHO88863.1"/>
    <property type="molecule type" value="Genomic_DNA"/>
</dbReference>
<keyword evidence="4" id="KW-1185">Reference proteome</keyword>
<dbReference type="Gene3D" id="1.10.630.10">
    <property type="entry name" value="Cytochrome P450"/>
    <property type="match status" value="1"/>
</dbReference>
<keyword evidence="2" id="KW-0349">Heme</keyword>
<gene>
    <name evidence="3" type="primary">bioI_1</name>
    <name evidence="3" type="ORF">KSZ_68690</name>
</gene>
<keyword evidence="2" id="KW-0479">Metal-binding</keyword>
<protein>
    <submittedName>
        <fullName evidence="3">Biotin biosynthesis cytochrome P450</fullName>
    </submittedName>
</protein>
<dbReference type="InterPro" id="IPR017972">
    <property type="entry name" value="Cyt_P450_CS"/>
</dbReference>
<evidence type="ECO:0000256" key="2">
    <source>
        <dbReference type="RuleBase" id="RU000461"/>
    </source>
</evidence>